<dbReference type="InterPro" id="IPR013320">
    <property type="entry name" value="ConA-like_dom_sf"/>
</dbReference>
<dbReference type="OrthoDB" id="5699564at2"/>
<evidence type="ECO:0000313" key="2">
    <source>
        <dbReference type="Proteomes" id="UP000316639"/>
    </source>
</evidence>
<evidence type="ECO:0008006" key="3">
    <source>
        <dbReference type="Google" id="ProtNLM"/>
    </source>
</evidence>
<name>A0A563EIH0_9PSEU</name>
<dbReference type="Pfam" id="PF14099">
    <property type="entry name" value="Polysacc_lyase"/>
    <property type="match status" value="1"/>
</dbReference>
<reference evidence="1 2" key="1">
    <citation type="submission" date="2019-07" db="EMBL/GenBank/DDBJ databases">
        <title>Lentzea xizangensis sp. nov., isolated from Qinghai-Tibetan Plateau Soils.</title>
        <authorList>
            <person name="Huang J."/>
        </authorList>
    </citation>
    <scope>NUCLEOTIDE SEQUENCE [LARGE SCALE GENOMIC DNA]</scope>
    <source>
        <strain evidence="1 2">FXJ1.1311</strain>
    </source>
</reference>
<accession>A0A563EIH0</accession>
<comment type="caution">
    <text evidence="1">The sequence shown here is derived from an EMBL/GenBank/DDBJ whole genome shotgun (WGS) entry which is preliminary data.</text>
</comment>
<dbReference type="AlphaFoldDB" id="A0A563EIH0"/>
<evidence type="ECO:0000313" key="1">
    <source>
        <dbReference type="EMBL" id="TWP46298.1"/>
    </source>
</evidence>
<keyword evidence="2" id="KW-1185">Reference proteome</keyword>
<dbReference type="EMBL" id="VOBR01000034">
    <property type="protein sequence ID" value="TWP46298.1"/>
    <property type="molecule type" value="Genomic_DNA"/>
</dbReference>
<dbReference type="InterPro" id="IPR025975">
    <property type="entry name" value="Polysacc_lyase"/>
</dbReference>
<gene>
    <name evidence="1" type="ORF">FKR81_36625</name>
</gene>
<organism evidence="1 2">
    <name type="scientific">Lentzea tibetensis</name>
    <dbReference type="NCBI Taxonomy" id="2591470"/>
    <lineage>
        <taxon>Bacteria</taxon>
        <taxon>Bacillati</taxon>
        <taxon>Actinomycetota</taxon>
        <taxon>Actinomycetes</taxon>
        <taxon>Pseudonocardiales</taxon>
        <taxon>Pseudonocardiaceae</taxon>
        <taxon>Lentzea</taxon>
    </lineage>
</organism>
<dbReference type="Proteomes" id="UP000316639">
    <property type="component" value="Unassembled WGS sequence"/>
</dbReference>
<dbReference type="SUPFAM" id="SSF49899">
    <property type="entry name" value="Concanavalin A-like lectins/glucanases"/>
    <property type="match status" value="1"/>
</dbReference>
<sequence length="222" mass="24817">MLMMATPAHAAMIWTGDPARGTAVFGNMNCDSPGSVTAVTDPAKGRVWRYTKPGSSNRCENHGISVNGKRYVFKGGETYWLGWHSKLTNAANNNATFQWKSYGNHKQNFPVVLKMINGRIHMLHSPLGGSDRLIWSAPVKADEWHHFAIGLFLSPDTNKGWVEIYFDGQQQTFTNNTKRYVARTLDDINEPKWGIYGGRGQNMTNFVADLRVGTTYSDVASR</sequence>
<dbReference type="Gene3D" id="2.60.120.200">
    <property type="match status" value="1"/>
</dbReference>
<protein>
    <recommendedName>
        <fullName evidence="3">Polysaccharide lyase</fullName>
    </recommendedName>
</protein>
<proteinExistence type="predicted"/>